<dbReference type="InterPro" id="IPR049326">
    <property type="entry name" value="Rhodopsin_dom_fungi"/>
</dbReference>
<dbReference type="Pfam" id="PF20684">
    <property type="entry name" value="Fung_rhodopsin"/>
    <property type="match status" value="1"/>
</dbReference>
<dbReference type="AlphaFoldDB" id="A0AAD6NHE2"/>
<keyword evidence="2 7" id="KW-0812">Transmembrane</keyword>
<feature type="transmembrane region" description="Helical" evidence="7">
    <location>
        <begin position="106"/>
        <end position="127"/>
    </location>
</feature>
<dbReference type="PANTHER" id="PTHR33048:SF47">
    <property type="entry name" value="INTEGRAL MEMBRANE PROTEIN-RELATED"/>
    <property type="match status" value="1"/>
</dbReference>
<feature type="transmembrane region" description="Helical" evidence="7">
    <location>
        <begin position="182"/>
        <end position="208"/>
    </location>
</feature>
<reference evidence="9" key="1">
    <citation type="submission" date="2023-01" db="EMBL/GenBank/DDBJ databases">
        <title>The chitinases involved in constricting ring structure development in the nematode-trapping fungus Drechslerella dactyloides.</title>
        <authorList>
            <person name="Wang R."/>
            <person name="Zhang L."/>
            <person name="Tang P."/>
            <person name="Li S."/>
            <person name="Liang L."/>
        </authorList>
    </citation>
    <scope>NUCLEOTIDE SEQUENCE</scope>
    <source>
        <strain evidence="9">YMF1.00031</strain>
    </source>
</reference>
<dbReference type="Proteomes" id="UP001221413">
    <property type="component" value="Unassembled WGS sequence"/>
</dbReference>
<proteinExistence type="inferred from homology"/>
<evidence type="ECO:0000313" key="10">
    <source>
        <dbReference type="Proteomes" id="UP001221413"/>
    </source>
</evidence>
<evidence type="ECO:0000256" key="4">
    <source>
        <dbReference type="ARBA" id="ARBA00023136"/>
    </source>
</evidence>
<feature type="domain" description="Rhodopsin" evidence="8">
    <location>
        <begin position="124"/>
        <end position="359"/>
    </location>
</feature>
<dbReference type="EMBL" id="JAQGDS010000006">
    <property type="protein sequence ID" value="KAJ6259646.1"/>
    <property type="molecule type" value="Genomic_DNA"/>
</dbReference>
<accession>A0AAD6NHE2</accession>
<dbReference type="GO" id="GO:0016020">
    <property type="term" value="C:membrane"/>
    <property type="evidence" value="ECO:0007669"/>
    <property type="project" value="UniProtKB-SubCell"/>
</dbReference>
<comment type="subcellular location">
    <subcellularLocation>
        <location evidence="1">Membrane</location>
        <topology evidence="1">Multi-pass membrane protein</topology>
    </subcellularLocation>
</comment>
<feature type="transmembrane region" description="Helical" evidence="7">
    <location>
        <begin position="220"/>
        <end position="242"/>
    </location>
</feature>
<evidence type="ECO:0000256" key="3">
    <source>
        <dbReference type="ARBA" id="ARBA00022989"/>
    </source>
</evidence>
<evidence type="ECO:0000256" key="6">
    <source>
        <dbReference type="SAM" id="MobiDB-lite"/>
    </source>
</evidence>
<dbReference type="InterPro" id="IPR052337">
    <property type="entry name" value="SAT4-like"/>
</dbReference>
<feature type="compositionally biased region" description="Basic and acidic residues" evidence="6">
    <location>
        <begin position="419"/>
        <end position="458"/>
    </location>
</feature>
<comment type="caution">
    <text evidence="9">The sequence shown here is derived from an EMBL/GenBank/DDBJ whole genome shotgun (WGS) entry which is preliminary data.</text>
</comment>
<evidence type="ECO:0000256" key="5">
    <source>
        <dbReference type="ARBA" id="ARBA00038359"/>
    </source>
</evidence>
<evidence type="ECO:0000256" key="1">
    <source>
        <dbReference type="ARBA" id="ARBA00004141"/>
    </source>
</evidence>
<evidence type="ECO:0000259" key="8">
    <source>
        <dbReference type="Pfam" id="PF20684"/>
    </source>
</evidence>
<name>A0AAD6NHE2_DREDA</name>
<organism evidence="9 10">
    <name type="scientific">Drechslerella dactyloides</name>
    <name type="common">Nematode-trapping fungus</name>
    <name type="synonym">Arthrobotrys dactyloides</name>
    <dbReference type="NCBI Taxonomy" id="74499"/>
    <lineage>
        <taxon>Eukaryota</taxon>
        <taxon>Fungi</taxon>
        <taxon>Dikarya</taxon>
        <taxon>Ascomycota</taxon>
        <taxon>Pezizomycotina</taxon>
        <taxon>Orbiliomycetes</taxon>
        <taxon>Orbiliales</taxon>
        <taxon>Orbiliaceae</taxon>
        <taxon>Drechslerella</taxon>
    </lineage>
</organism>
<feature type="transmembrane region" description="Helical" evidence="7">
    <location>
        <begin position="139"/>
        <end position="162"/>
    </location>
</feature>
<feature type="region of interest" description="Disordered" evidence="6">
    <location>
        <begin position="388"/>
        <end position="470"/>
    </location>
</feature>
<feature type="transmembrane region" description="Helical" evidence="7">
    <location>
        <begin position="296"/>
        <end position="317"/>
    </location>
</feature>
<protein>
    <recommendedName>
        <fullName evidence="8">Rhodopsin domain-containing protein</fullName>
    </recommendedName>
</protein>
<gene>
    <name evidence="9" type="ORF">Dda_5284</name>
</gene>
<comment type="similarity">
    <text evidence="5">Belongs to the SAT4 family.</text>
</comment>
<keyword evidence="10" id="KW-1185">Reference proteome</keyword>
<sequence length="470" mass="52565">MADGAANVTLTSDDVYSILSASLWFSCVAPKYADLPTMDVVQIWADYAREVNNSITPEGVTEKFGASPSDAIAILDLAGGGESLRGAVDWMVESRPFLPHPTNPNVVVPLFIPFTIITFAIMVLRLWSRYKLAGGVQMFDWLAAAGFLMTVAWSALCVYHAHVSSPYQAYYDQTFNGVRTTAMIYFCLMIIYPWIMLVIKASLLLFYYRMTRWNYIQWSVYATAFIVVGNTISATVLYLIQYPHVDYWNRPFENARLNRRTTQTAIAAIYILTDVIIWVIPMPMVFQLKLYPRERILALFTFSLGAVACVASCIRLDTLVKFDQYSAESSTYLLIDAWTMIELYLAIICASAPAIRALAIHYAPKILNSVGSAAFSTAATTSTTVAKKTSVDSNTSVNTDQKGDVKTKVTSELDDLEKEVEKEYARAEREAEREAQKEAEREAQEKAEREAAQKEAAQKEAVPQDVEKQA</sequence>
<evidence type="ECO:0000313" key="9">
    <source>
        <dbReference type="EMBL" id="KAJ6259646.1"/>
    </source>
</evidence>
<feature type="compositionally biased region" description="Basic and acidic residues" evidence="6">
    <location>
        <begin position="401"/>
        <end position="411"/>
    </location>
</feature>
<dbReference type="PANTHER" id="PTHR33048">
    <property type="entry name" value="PTH11-LIKE INTEGRAL MEMBRANE PROTEIN (AFU_ORTHOLOGUE AFUA_5G11245)"/>
    <property type="match status" value="1"/>
</dbReference>
<feature type="transmembrane region" description="Helical" evidence="7">
    <location>
        <begin position="262"/>
        <end position="284"/>
    </location>
</feature>
<evidence type="ECO:0000256" key="2">
    <source>
        <dbReference type="ARBA" id="ARBA00022692"/>
    </source>
</evidence>
<keyword evidence="4 7" id="KW-0472">Membrane</keyword>
<evidence type="ECO:0000256" key="7">
    <source>
        <dbReference type="SAM" id="Phobius"/>
    </source>
</evidence>
<feature type="transmembrane region" description="Helical" evidence="7">
    <location>
        <begin position="337"/>
        <end position="359"/>
    </location>
</feature>
<keyword evidence="3 7" id="KW-1133">Transmembrane helix</keyword>